<dbReference type="FunFam" id="1.10.510.10:FF:000021">
    <property type="entry name" value="Serine/threonine protein kinase"/>
    <property type="match status" value="1"/>
</dbReference>
<dbReference type="AlphaFoldDB" id="A0A6P2CZ58"/>
<dbReference type="GO" id="GO:0004674">
    <property type="term" value="F:protein serine/threonine kinase activity"/>
    <property type="evidence" value="ECO:0007669"/>
    <property type="project" value="UniProtKB-KW"/>
</dbReference>
<evidence type="ECO:0000256" key="3">
    <source>
        <dbReference type="ARBA" id="ARBA00022574"/>
    </source>
</evidence>
<dbReference type="PANTHER" id="PTHR43289">
    <property type="entry name" value="MITOGEN-ACTIVATED PROTEIN KINASE KINASE KINASE 20-RELATED"/>
    <property type="match status" value="1"/>
</dbReference>
<proteinExistence type="predicted"/>
<dbReference type="GO" id="GO:0005524">
    <property type="term" value="F:ATP binding"/>
    <property type="evidence" value="ECO:0007669"/>
    <property type="project" value="UniProtKB-KW"/>
</dbReference>
<evidence type="ECO:0000256" key="4">
    <source>
        <dbReference type="ARBA" id="ARBA00022679"/>
    </source>
</evidence>
<dbReference type="InterPro" id="IPR008271">
    <property type="entry name" value="Ser/Thr_kinase_AS"/>
</dbReference>
<accession>A0A6P2CZ58</accession>
<dbReference type="SMART" id="SM00220">
    <property type="entry name" value="S_TKc"/>
    <property type="match status" value="1"/>
</dbReference>
<organism evidence="12 13">
    <name type="scientific">Gemmata massiliana</name>
    <dbReference type="NCBI Taxonomy" id="1210884"/>
    <lineage>
        <taxon>Bacteria</taxon>
        <taxon>Pseudomonadati</taxon>
        <taxon>Planctomycetota</taxon>
        <taxon>Planctomycetia</taxon>
        <taxon>Gemmatales</taxon>
        <taxon>Gemmataceae</taxon>
        <taxon>Gemmata</taxon>
    </lineage>
</organism>
<keyword evidence="8" id="KW-0067">ATP-binding</keyword>
<dbReference type="InterPro" id="IPR036322">
    <property type="entry name" value="WD40_repeat_dom_sf"/>
</dbReference>
<evidence type="ECO:0000256" key="1">
    <source>
        <dbReference type="ARBA" id="ARBA00012513"/>
    </source>
</evidence>
<gene>
    <name evidence="12" type="ORF">SOIL9_52720</name>
</gene>
<evidence type="ECO:0000313" key="13">
    <source>
        <dbReference type="Proteomes" id="UP000464178"/>
    </source>
</evidence>
<protein>
    <recommendedName>
        <fullName evidence="1">non-specific serine/threonine protein kinase</fullName>
        <ecNumber evidence="1">2.7.11.1</ecNumber>
    </recommendedName>
</protein>
<dbReference type="PROSITE" id="PS00678">
    <property type="entry name" value="WD_REPEATS_1"/>
    <property type="match status" value="2"/>
</dbReference>
<dbReference type="InterPro" id="IPR015943">
    <property type="entry name" value="WD40/YVTN_repeat-like_dom_sf"/>
</dbReference>
<keyword evidence="3 9" id="KW-0853">WD repeat</keyword>
<keyword evidence="5" id="KW-0677">Repeat</keyword>
<keyword evidence="4" id="KW-0808">Transferase</keyword>
<dbReference type="CDD" id="cd14014">
    <property type="entry name" value="STKc_PknB_like"/>
    <property type="match status" value="1"/>
</dbReference>
<dbReference type="PROSITE" id="PS50294">
    <property type="entry name" value="WD_REPEATS_REGION"/>
    <property type="match status" value="3"/>
</dbReference>
<evidence type="ECO:0000256" key="8">
    <source>
        <dbReference type="ARBA" id="ARBA00022840"/>
    </source>
</evidence>
<name>A0A6P2CZ58_9BACT</name>
<dbReference type="PROSITE" id="PS50082">
    <property type="entry name" value="WD_REPEATS_2"/>
    <property type="match status" value="3"/>
</dbReference>
<evidence type="ECO:0000256" key="5">
    <source>
        <dbReference type="ARBA" id="ARBA00022737"/>
    </source>
</evidence>
<evidence type="ECO:0000256" key="10">
    <source>
        <dbReference type="SAM" id="MobiDB-lite"/>
    </source>
</evidence>
<dbReference type="CDD" id="cd00200">
    <property type="entry name" value="WD40"/>
    <property type="match status" value="1"/>
</dbReference>
<evidence type="ECO:0000256" key="7">
    <source>
        <dbReference type="ARBA" id="ARBA00022777"/>
    </source>
</evidence>
<dbReference type="PANTHER" id="PTHR43289:SF6">
    <property type="entry name" value="SERINE_THREONINE-PROTEIN KINASE NEKL-3"/>
    <property type="match status" value="1"/>
</dbReference>
<keyword evidence="6" id="KW-0547">Nucleotide-binding</keyword>
<dbReference type="InterPro" id="IPR000719">
    <property type="entry name" value="Prot_kinase_dom"/>
</dbReference>
<dbReference type="InterPro" id="IPR011009">
    <property type="entry name" value="Kinase-like_dom_sf"/>
</dbReference>
<dbReference type="Gene3D" id="3.30.200.20">
    <property type="entry name" value="Phosphorylase Kinase, domain 1"/>
    <property type="match status" value="1"/>
</dbReference>
<dbReference type="RefSeq" id="WP_162667306.1">
    <property type="nucleotide sequence ID" value="NZ_LR593886.1"/>
</dbReference>
<dbReference type="Proteomes" id="UP000464178">
    <property type="component" value="Chromosome"/>
</dbReference>
<feature type="repeat" description="WD" evidence="9">
    <location>
        <begin position="449"/>
        <end position="481"/>
    </location>
</feature>
<dbReference type="KEGG" id="gms:SOIL9_52720"/>
<dbReference type="Pfam" id="PF00400">
    <property type="entry name" value="WD40"/>
    <property type="match status" value="5"/>
</dbReference>
<dbReference type="SUPFAM" id="SSF50978">
    <property type="entry name" value="WD40 repeat-like"/>
    <property type="match status" value="1"/>
</dbReference>
<evidence type="ECO:0000259" key="11">
    <source>
        <dbReference type="PROSITE" id="PS50011"/>
    </source>
</evidence>
<dbReference type="SUPFAM" id="SSF56112">
    <property type="entry name" value="Protein kinase-like (PK-like)"/>
    <property type="match status" value="1"/>
</dbReference>
<reference evidence="12 13" key="1">
    <citation type="submission" date="2019-05" db="EMBL/GenBank/DDBJ databases">
        <authorList>
            <consortium name="Science for Life Laboratories"/>
        </authorList>
    </citation>
    <scope>NUCLEOTIDE SEQUENCE [LARGE SCALE GENOMIC DNA]</scope>
    <source>
        <strain evidence="12">Soil9</strain>
    </source>
</reference>
<dbReference type="InterPro" id="IPR001680">
    <property type="entry name" value="WD40_rpt"/>
</dbReference>
<dbReference type="PROSITE" id="PS00108">
    <property type="entry name" value="PROTEIN_KINASE_ST"/>
    <property type="match status" value="1"/>
</dbReference>
<feature type="region of interest" description="Disordered" evidence="10">
    <location>
        <begin position="411"/>
        <end position="440"/>
    </location>
</feature>
<evidence type="ECO:0000256" key="9">
    <source>
        <dbReference type="PROSITE-ProRule" id="PRU00221"/>
    </source>
</evidence>
<dbReference type="PROSITE" id="PS50011">
    <property type="entry name" value="PROTEIN_KINASE_DOM"/>
    <property type="match status" value="1"/>
</dbReference>
<dbReference type="Gene3D" id="1.10.510.10">
    <property type="entry name" value="Transferase(Phosphotransferase) domain 1"/>
    <property type="match status" value="1"/>
</dbReference>
<keyword evidence="2 12" id="KW-0723">Serine/threonine-protein kinase</keyword>
<dbReference type="Pfam" id="PF00069">
    <property type="entry name" value="Pkinase"/>
    <property type="match status" value="1"/>
</dbReference>
<feature type="domain" description="Protein kinase" evidence="11">
    <location>
        <begin position="91"/>
        <end position="352"/>
    </location>
</feature>
<keyword evidence="7 12" id="KW-0418">Kinase</keyword>
<dbReference type="EMBL" id="LR593886">
    <property type="protein sequence ID" value="VTR92442.1"/>
    <property type="molecule type" value="Genomic_DNA"/>
</dbReference>
<dbReference type="SMART" id="SM00320">
    <property type="entry name" value="WD40"/>
    <property type="match status" value="6"/>
</dbReference>
<dbReference type="Gene3D" id="2.130.10.10">
    <property type="entry name" value="YVTN repeat-like/Quinoprotein amine dehydrogenase"/>
    <property type="match status" value="3"/>
</dbReference>
<feature type="compositionally biased region" description="Low complexity" evidence="10">
    <location>
        <begin position="424"/>
        <end position="435"/>
    </location>
</feature>
<evidence type="ECO:0000313" key="12">
    <source>
        <dbReference type="EMBL" id="VTR92442.1"/>
    </source>
</evidence>
<evidence type="ECO:0000256" key="2">
    <source>
        <dbReference type="ARBA" id="ARBA00022527"/>
    </source>
</evidence>
<keyword evidence="13" id="KW-1185">Reference proteome</keyword>
<sequence length="745" mass="78283">MPAEANAAKDVFLAALEKDTPAERAAYLETACAGDAGLRRRVEAMLRAHDRPDPLLDRPAVEHLSGAGDTVPLDFLGPTSRPGALGRLGHYEVLEVAGWGGMGIVLRAFDEKLHRVVAVKVLAPAFAGSASARRRFVREARAAAAVTHENVIGIHAVEDAGPVPYLVMQFVEGKTLQQKIDRTGALPLREALRIGVQIAEGLAAAHKHGLVHRDIKPANILLENGIERVKITDFGLARAGDDASTTGPGIIAGTPAYMSPEQAAGEKVDHRSDLFSLGSVLYAMATGHGPFTGGSMAAVFQRLLAEKPPPIRESAPATPDWLEAITTRLLAKNPADRFQTAAEVAVTLGRRLAEVQSGPGSSVTVAETDVFGPAQALERARASGKRPWLRWAALAGLLVATAATAWIAAKNGSGGRDTTKGDGPVPQQPATAVPPSLTGPVTLRPKHALKGHTAGVRALAFSPDGTLLASGGADHLIYLWDTVSWAHRGPLKGHPGEVSALAFAPGGGRLASVTSGEDDFRVRIWNVATAVREAELGKRATSGMWDVAYSPNGRTLICGGWDKKLYLVDAATGDERVLVGEAAPEFVRGLSISPDGRWVAAGGSGETKVWDVTTGVPVATAAKLPDGMCPTFLPDSGFVGWNHGEGRVYLCAPSGQERKHWRSPKGHIDGLTVSADGRFVAAIGENGLARVFSAADLTEVATLDGHQGTVWAAAFAPDGTKLATGGEVDQTIYIWDLPEVCHVRK</sequence>
<dbReference type="InterPro" id="IPR019775">
    <property type="entry name" value="WD40_repeat_CS"/>
</dbReference>
<evidence type="ECO:0000256" key="6">
    <source>
        <dbReference type="ARBA" id="ARBA00022741"/>
    </source>
</evidence>
<feature type="repeat" description="WD" evidence="9">
    <location>
        <begin position="703"/>
        <end position="737"/>
    </location>
</feature>
<dbReference type="EC" id="2.7.11.1" evidence="1"/>
<feature type="repeat" description="WD" evidence="9">
    <location>
        <begin position="491"/>
        <end position="535"/>
    </location>
</feature>